<name>A0AA35V531_LACSI</name>
<dbReference type="Proteomes" id="UP001177003">
    <property type="component" value="Chromosome 1"/>
</dbReference>
<evidence type="ECO:0000313" key="2">
    <source>
        <dbReference type="Proteomes" id="UP001177003"/>
    </source>
</evidence>
<accession>A0AA35V531</accession>
<keyword evidence="2" id="KW-1185">Reference proteome</keyword>
<evidence type="ECO:0000313" key="1">
    <source>
        <dbReference type="EMBL" id="CAI9266991.1"/>
    </source>
</evidence>
<reference evidence="1" key="1">
    <citation type="submission" date="2023-04" db="EMBL/GenBank/DDBJ databases">
        <authorList>
            <person name="Vijverberg K."/>
            <person name="Xiong W."/>
            <person name="Schranz E."/>
        </authorList>
    </citation>
    <scope>NUCLEOTIDE SEQUENCE</scope>
</reference>
<proteinExistence type="predicted"/>
<dbReference type="AlphaFoldDB" id="A0AA35V531"/>
<organism evidence="1 2">
    <name type="scientific">Lactuca saligna</name>
    <name type="common">Willowleaf lettuce</name>
    <dbReference type="NCBI Taxonomy" id="75948"/>
    <lineage>
        <taxon>Eukaryota</taxon>
        <taxon>Viridiplantae</taxon>
        <taxon>Streptophyta</taxon>
        <taxon>Embryophyta</taxon>
        <taxon>Tracheophyta</taxon>
        <taxon>Spermatophyta</taxon>
        <taxon>Magnoliopsida</taxon>
        <taxon>eudicotyledons</taxon>
        <taxon>Gunneridae</taxon>
        <taxon>Pentapetalae</taxon>
        <taxon>asterids</taxon>
        <taxon>campanulids</taxon>
        <taxon>Asterales</taxon>
        <taxon>Asteraceae</taxon>
        <taxon>Cichorioideae</taxon>
        <taxon>Cichorieae</taxon>
        <taxon>Lactucinae</taxon>
        <taxon>Lactuca</taxon>
    </lineage>
</organism>
<sequence length="208" mass="22692">MLLDSLDKRSTSNLLLIGLCFCHRHFPSPHIPNSATIFPNLPLLLCIVCFCPSLPSSPLLLTTVSTINNQHIYTSIHSSWFGFYGFDYLGKLSSSGQISTLDGQRLAVVSGAPPASQTPQPYAFLIKTLSLAPFYPQFGTLLISFRHLLLSKVTLVASPPLKRKPPSDAKAVVVAIPAQLFATFLPLLCRRYFPRTMCSSAVGVSARV</sequence>
<gene>
    <name evidence="1" type="ORF">LSALG_LOCUS7508</name>
</gene>
<dbReference type="EMBL" id="OX465077">
    <property type="protein sequence ID" value="CAI9266991.1"/>
    <property type="molecule type" value="Genomic_DNA"/>
</dbReference>
<protein>
    <submittedName>
        <fullName evidence="1">Uncharacterized protein</fullName>
    </submittedName>
</protein>